<evidence type="ECO:0000259" key="1">
    <source>
        <dbReference type="Pfam" id="PF22083"/>
    </source>
</evidence>
<proteinExistence type="predicted"/>
<dbReference type="Proteomes" id="UP000439123">
    <property type="component" value="Unassembled WGS sequence"/>
</dbReference>
<dbReference type="SMART" id="SM00497">
    <property type="entry name" value="IENR1"/>
    <property type="match status" value="1"/>
</dbReference>
<accession>A0A653KXX9</accession>
<dbReference type="Gene3D" id="1.10.10.10">
    <property type="entry name" value="Winged helix-like DNA-binding domain superfamily/Winged helix DNA-binding domain"/>
    <property type="match status" value="2"/>
</dbReference>
<dbReference type="InterPro" id="IPR054307">
    <property type="entry name" value="I-HmuI_NUMOD-like"/>
</dbReference>
<evidence type="ECO:0000313" key="2">
    <source>
        <dbReference type="EMBL" id="VXA84026.1"/>
    </source>
</evidence>
<sequence>MSIVQDVAEWVHTRAQGAVSADVAAEFNVSTSRASGIIAAIHREPRFDTRVEKCQICNSLGAQASGRRLYVDKVTPSQWECKPVIGTYRNGKTVQFGSIHEAHRQMGFDREMISRCLRGEQKHHRGYRWQVATTEQVTG</sequence>
<feature type="domain" description="DNA endonuclease I-HmuI-like NUMOD-like" evidence="1">
    <location>
        <begin position="89"/>
        <end position="128"/>
    </location>
</feature>
<name>A0A653KXX9_AERVE</name>
<dbReference type="AlphaFoldDB" id="A0A653KXX9"/>
<comment type="caution">
    <text evidence="2">The sequence shown here is derived from an EMBL/GenBank/DDBJ whole genome shotgun (WGS) entry which is preliminary data.</text>
</comment>
<gene>
    <name evidence="2" type="ORF">AERO8C_160179</name>
</gene>
<dbReference type="Pfam" id="PF22083">
    <property type="entry name" value="I-HmuI_NUMOD-like"/>
    <property type="match status" value="1"/>
</dbReference>
<protein>
    <submittedName>
        <fullName evidence="2">Contig_80, whole genome shotgun sequence</fullName>
    </submittedName>
</protein>
<dbReference type="EMBL" id="CABWLC010000008">
    <property type="protein sequence ID" value="VXA84026.1"/>
    <property type="molecule type" value="Genomic_DNA"/>
</dbReference>
<reference evidence="2 3" key="1">
    <citation type="submission" date="2019-10" db="EMBL/GenBank/DDBJ databases">
        <authorList>
            <person name="Karimi E."/>
        </authorList>
    </citation>
    <scope>NUCLEOTIDE SEQUENCE [LARGE SCALE GENOMIC DNA]</scope>
    <source>
        <strain evidence="2">Aeromonas sp. 8C</strain>
    </source>
</reference>
<organism evidence="2 3">
    <name type="scientific">Aeromonas veronii</name>
    <dbReference type="NCBI Taxonomy" id="654"/>
    <lineage>
        <taxon>Bacteria</taxon>
        <taxon>Pseudomonadati</taxon>
        <taxon>Pseudomonadota</taxon>
        <taxon>Gammaproteobacteria</taxon>
        <taxon>Aeromonadales</taxon>
        <taxon>Aeromonadaceae</taxon>
        <taxon>Aeromonas</taxon>
    </lineage>
</organism>
<evidence type="ECO:0000313" key="3">
    <source>
        <dbReference type="Proteomes" id="UP000439123"/>
    </source>
</evidence>
<dbReference type="RefSeq" id="WP_159158918.1">
    <property type="nucleotide sequence ID" value="NZ_LR732798.1"/>
</dbReference>
<dbReference type="InterPro" id="IPR003647">
    <property type="entry name" value="Intron_nuc_1_rpt"/>
</dbReference>
<dbReference type="SUPFAM" id="SSF64496">
    <property type="entry name" value="DNA-binding domain of intron-encoded endonucleases"/>
    <property type="match status" value="1"/>
</dbReference>
<dbReference type="InterPro" id="IPR036388">
    <property type="entry name" value="WH-like_DNA-bd_sf"/>
</dbReference>